<reference evidence="4" key="1">
    <citation type="submission" date="2015-03" db="EMBL/GenBank/DDBJ databases">
        <authorList>
            <person name="Ferrari E."/>
            <person name="Walter M.C."/>
            <person name="Huptas C."/>
            <person name="Scherer S."/>
            <person name="Mueller-Herbst S."/>
        </authorList>
    </citation>
    <scope>NUCLEOTIDE SEQUENCE [LARGE SCALE GENOMIC DNA]</scope>
    <source>
        <strain evidence="4">LWP01</strain>
    </source>
</reference>
<proteinExistence type="predicted"/>
<gene>
    <name evidence="3" type="ORF">UE46_03965</name>
</gene>
<feature type="compositionally biased region" description="Basic residues" evidence="1">
    <location>
        <begin position="89"/>
        <end position="102"/>
    </location>
</feature>
<name>A0A1S7FS39_9LIST</name>
<evidence type="ECO:0000256" key="1">
    <source>
        <dbReference type="SAM" id="MobiDB-lite"/>
    </source>
</evidence>
<dbReference type="KEGG" id="lwi:UE46_03965"/>
<feature type="compositionally biased region" description="Low complexity" evidence="1">
    <location>
        <begin position="50"/>
        <end position="61"/>
    </location>
</feature>
<dbReference type="EMBL" id="CP011102">
    <property type="protein sequence ID" value="AQY50268.1"/>
    <property type="molecule type" value="Genomic_DNA"/>
</dbReference>
<feature type="region of interest" description="Disordered" evidence="1">
    <location>
        <begin position="34"/>
        <end position="75"/>
    </location>
</feature>
<keyword evidence="2" id="KW-0812">Transmembrane</keyword>
<accession>A0A1S7FS39</accession>
<evidence type="ECO:0000256" key="2">
    <source>
        <dbReference type="SAM" id="Phobius"/>
    </source>
</evidence>
<feature type="region of interest" description="Disordered" evidence="1">
    <location>
        <begin position="83"/>
        <end position="102"/>
    </location>
</feature>
<evidence type="ECO:0000313" key="3">
    <source>
        <dbReference type="EMBL" id="AQY50268.1"/>
    </source>
</evidence>
<keyword evidence="2" id="KW-0472">Membrane</keyword>
<sequence length="125" mass="14252">MDSIFDNIGDWFGTAVVIIGILFGLISYFKKAETEQEEEERSNLPKVPKQRSQTRSSTKTTPAKKPQPSGYKDTVIKDAITNADTNVTRMHHHHTVTKKRVRGKMQDAIIMKEILDKPVSLRQEK</sequence>
<protein>
    <submittedName>
        <fullName evidence="3">Uncharacterized protein</fullName>
    </submittedName>
</protein>
<feature type="transmembrane region" description="Helical" evidence="2">
    <location>
        <begin position="12"/>
        <end position="29"/>
    </location>
</feature>
<keyword evidence="2" id="KW-1133">Transmembrane helix</keyword>
<organism evidence="3 4">
    <name type="scientific">Listeria weihenstephanensis</name>
    <dbReference type="NCBI Taxonomy" id="1006155"/>
    <lineage>
        <taxon>Bacteria</taxon>
        <taxon>Bacillati</taxon>
        <taxon>Bacillota</taxon>
        <taxon>Bacilli</taxon>
        <taxon>Bacillales</taxon>
        <taxon>Listeriaceae</taxon>
        <taxon>Listeria</taxon>
    </lineage>
</organism>
<dbReference type="RefSeq" id="WP_036059153.1">
    <property type="nucleotide sequence ID" value="NZ_CP011102.1"/>
</dbReference>
<dbReference type="AlphaFoldDB" id="A0A1S7FS39"/>
<evidence type="ECO:0000313" key="4">
    <source>
        <dbReference type="Proteomes" id="UP000223060"/>
    </source>
</evidence>
<keyword evidence="4" id="KW-1185">Reference proteome</keyword>
<dbReference type="Proteomes" id="UP000223060">
    <property type="component" value="Chromosome"/>
</dbReference>